<accession>A0A2Z4GBJ0</accession>
<evidence type="ECO:0000256" key="1">
    <source>
        <dbReference type="ARBA" id="ARBA00004442"/>
    </source>
</evidence>
<reference evidence="8 9" key="1">
    <citation type="submission" date="2018-05" db="EMBL/GenBank/DDBJ databases">
        <title>Complete genome sequence of Arcticibacterium luteifluviistationis SM1504T, a cytophagaceae bacterium isolated from Arctic surface seawater.</title>
        <authorList>
            <person name="Li Y."/>
            <person name="Qin Q.-L."/>
        </authorList>
    </citation>
    <scope>NUCLEOTIDE SEQUENCE [LARGE SCALE GENOMIC DNA]</scope>
    <source>
        <strain evidence="8 9">SM1504</strain>
    </source>
</reference>
<dbReference type="KEGG" id="als:DJ013_10035"/>
<dbReference type="GO" id="GO:0009279">
    <property type="term" value="C:cell outer membrane"/>
    <property type="evidence" value="ECO:0007669"/>
    <property type="project" value="UniProtKB-SubCell"/>
</dbReference>
<keyword evidence="6" id="KW-0472">Membrane</keyword>
<dbReference type="AlphaFoldDB" id="A0A2Z4GBJ0"/>
<dbReference type="Pfam" id="PF02321">
    <property type="entry name" value="OEP"/>
    <property type="match status" value="1"/>
</dbReference>
<gene>
    <name evidence="8" type="ORF">DJ013_10035</name>
</gene>
<dbReference type="GO" id="GO:0015562">
    <property type="term" value="F:efflux transmembrane transporter activity"/>
    <property type="evidence" value="ECO:0007669"/>
    <property type="project" value="InterPro"/>
</dbReference>
<evidence type="ECO:0000256" key="5">
    <source>
        <dbReference type="ARBA" id="ARBA00022692"/>
    </source>
</evidence>
<dbReference type="Proteomes" id="UP000249873">
    <property type="component" value="Chromosome"/>
</dbReference>
<comment type="subcellular location">
    <subcellularLocation>
        <location evidence="1">Cell outer membrane</location>
    </subcellularLocation>
</comment>
<keyword evidence="4" id="KW-1134">Transmembrane beta strand</keyword>
<keyword evidence="5" id="KW-0812">Transmembrane</keyword>
<evidence type="ECO:0000256" key="2">
    <source>
        <dbReference type="ARBA" id="ARBA00007613"/>
    </source>
</evidence>
<name>A0A2Z4GBJ0_9BACT</name>
<dbReference type="GO" id="GO:0015288">
    <property type="term" value="F:porin activity"/>
    <property type="evidence" value="ECO:0007669"/>
    <property type="project" value="TreeGrafter"/>
</dbReference>
<dbReference type="InterPro" id="IPR051906">
    <property type="entry name" value="TolC-like"/>
</dbReference>
<evidence type="ECO:0000256" key="7">
    <source>
        <dbReference type="ARBA" id="ARBA00023237"/>
    </source>
</evidence>
<dbReference type="GO" id="GO:1990281">
    <property type="term" value="C:efflux pump complex"/>
    <property type="evidence" value="ECO:0007669"/>
    <property type="project" value="TreeGrafter"/>
</dbReference>
<dbReference type="EMBL" id="CP029480">
    <property type="protein sequence ID" value="AWV98491.1"/>
    <property type="molecule type" value="Genomic_DNA"/>
</dbReference>
<dbReference type="Gene3D" id="1.20.1600.10">
    <property type="entry name" value="Outer membrane efflux proteins (OEP)"/>
    <property type="match status" value="1"/>
</dbReference>
<comment type="similarity">
    <text evidence="2">Belongs to the outer membrane factor (OMF) (TC 1.B.17) family.</text>
</comment>
<keyword evidence="9" id="KW-1185">Reference proteome</keyword>
<dbReference type="InterPro" id="IPR003423">
    <property type="entry name" value="OMP_efflux"/>
</dbReference>
<sequence>MMKSIIHILFFVSLSICSQGQTLEEYLKEAAENNPDIKAGFSEFNAALQKIPQVNTLPDPTVSLGVFVSPIETRVGAQRAKLSLSQMFPWFGTLQAREDVASLMADTKYKEVASIKNELFLNVKQTYFPIYEIMEHIRINEENLKILDTYKQLSTIKYANGKVPLTDILRVDIMLENVKTDIKILHESLNPLYVSFNRLLNRNDTLIVHIENPLLFPINENSIEAFIKTNPSLQLIDAKIEAEIANENLAKLKSKPNFGIGLDYAMISKRKDVEMAQNGKDVLMPMVTLSLPIFKKKNVAFVKESQLIQVALSEKKEGMENKLWSTYSTASFEVDRAKELYQHYQNQIDRNSRIINLLYTAYANSGRDFEEVLRVQQETLKYEMAKATVLKNYHLAIAKIDFITAKNIL</sequence>
<evidence type="ECO:0000256" key="6">
    <source>
        <dbReference type="ARBA" id="ARBA00023136"/>
    </source>
</evidence>
<protein>
    <submittedName>
        <fullName evidence="8">TolC family protein</fullName>
    </submittedName>
</protein>
<evidence type="ECO:0000313" key="9">
    <source>
        <dbReference type="Proteomes" id="UP000249873"/>
    </source>
</evidence>
<evidence type="ECO:0000256" key="3">
    <source>
        <dbReference type="ARBA" id="ARBA00022448"/>
    </source>
</evidence>
<keyword evidence="3" id="KW-0813">Transport</keyword>
<dbReference type="PANTHER" id="PTHR30026">
    <property type="entry name" value="OUTER MEMBRANE PROTEIN TOLC"/>
    <property type="match status" value="1"/>
</dbReference>
<dbReference type="OrthoDB" id="1680428at2"/>
<evidence type="ECO:0000256" key="4">
    <source>
        <dbReference type="ARBA" id="ARBA00022452"/>
    </source>
</evidence>
<evidence type="ECO:0000313" key="8">
    <source>
        <dbReference type="EMBL" id="AWV98491.1"/>
    </source>
</evidence>
<dbReference type="SUPFAM" id="SSF56954">
    <property type="entry name" value="Outer membrane efflux proteins (OEP)"/>
    <property type="match status" value="1"/>
</dbReference>
<dbReference type="RefSeq" id="WP_111371684.1">
    <property type="nucleotide sequence ID" value="NZ_CP029480.1"/>
</dbReference>
<keyword evidence="7" id="KW-0998">Cell outer membrane</keyword>
<proteinExistence type="inferred from homology"/>
<organism evidence="8 9">
    <name type="scientific">Arcticibacterium luteifluviistationis</name>
    <dbReference type="NCBI Taxonomy" id="1784714"/>
    <lineage>
        <taxon>Bacteria</taxon>
        <taxon>Pseudomonadati</taxon>
        <taxon>Bacteroidota</taxon>
        <taxon>Cytophagia</taxon>
        <taxon>Cytophagales</taxon>
        <taxon>Leadbetterellaceae</taxon>
        <taxon>Arcticibacterium</taxon>
    </lineage>
</organism>
<dbReference type="PANTHER" id="PTHR30026:SF20">
    <property type="entry name" value="OUTER MEMBRANE PROTEIN TOLC"/>
    <property type="match status" value="1"/>
</dbReference>